<evidence type="ECO:0000259" key="9">
    <source>
        <dbReference type="Pfam" id="PF13614"/>
    </source>
</evidence>
<evidence type="ECO:0000256" key="2">
    <source>
        <dbReference type="ARBA" id="ARBA00011903"/>
    </source>
</evidence>
<evidence type="ECO:0000256" key="6">
    <source>
        <dbReference type="ARBA" id="ARBA00022840"/>
    </source>
</evidence>
<dbReference type="NCBIfam" id="TIGR01007">
    <property type="entry name" value="eps_fam"/>
    <property type="match status" value="1"/>
</dbReference>
<evidence type="ECO:0000313" key="10">
    <source>
        <dbReference type="EMBL" id="WDH75420.1"/>
    </source>
</evidence>
<dbReference type="InterPro" id="IPR025669">
    <property type="entry name" value="AAA_dom"/>
</dbReference>
<evidence type="ECO:0000313" key="11">
    <source>
        <dbReference type="Proteomes" id="UP001213680"/>
    </source>
</evidence>
<dbReference type="InterPro" id="IPR050445">
    <property type="entry name" value="Bact_polysacc_biosynth/exp"/>
</dbReference>
<dbReference type="RefSeq" id="WP_026825211.1">
    <property type="nucleotide sequence ID" value="NZ_CP118099.1"/>
</dbReference>
<dbReference type="InterPro" id="IPR027417">
    <property type="entry name" value="P-loop_NTPase"/>
</dbReference>
<dbReference type="Proteomes" id="UP001213680">
    <property type="component" value="Chromosome"/>
</dbReference>
<name>A0ABY7X099_9BACL</name>
<keyword evidence="7" id="KW-0829">Tyrosine-protein kinase</keyword>
<dbReference type="GO" id="GO:0016301">
    <property type="term" value="F:kinase activity"/>
    <property type="evidence" value="ECO:0007669"/>
    <property type="project" value="UniProtKB-KW"/>
</dbReference>
<evidence type="ECO:0000256" key="3">
    <source>
        <dbReference type="ARBA" id="ARBA00022679"/>
    </source>
</evidence>
<evidence type="ECO:0000256" key="4">
    <source>
        <dbReference type="ARBA" id="ARBA00022741"/>
    </source>
</evidence>
<dbReference type="EMBL" id="CP118099">
    <property type="protein sequence ID" value="WDH75420.1"/>
    <property type="molecule type" value="Genomic_DNA"/>
</dbReference>
<comment type="similarity">
    <text evidence="1">Belongs to the CpsD/CapB family.</text>
</comment>
<reference evidence="10 11" key="1">
    <citation type="submission" date="2023-02" db="EMBL/GenBank/DDBJ databases">
        <title>A bacterium isolated from plastisphere.</title>
        <authorList>
            <person name="Sun Y."/>
        </authorList>
    </citation>
    <scope>NUCLEOTIDE SEQUENCE [LARGE SCALE GENOMIC DNA]</scope>
    <source>
        <strain evidence="11">a-1</strain>
    </source>
</reference>
<keyword evidence="11" id="KW-1185">Reference proteome</keyword>
<keyword evidence="5 10" id="KW-0418">Kinase</keyword>
<feature type="domain" description="AAA" evidence="9">
    <location>
        <begin position="49"/>
        <end position="190"/>
    </location>
</feature>
<accession>A0ABY7X099</accession>
<evidence type="ECO:0000256" key="7">
    <source>
        <dbReference type="ARBA" id="ARBA00023137"/>
    </source>
</evidence>
<keyword evidence="3" id="KW-0808">Transferase</keyword>
<dbReference type="Gene3D" id="3.40.50.300">
    <property type="entry name" value="P-loop containing nucleotide triphosphate hydrolases"/>
    <property type="match status" value="1"/>
</dbReference>
<evidence type="ECO:0000256" key="5">
    <source>
        <dbReference type="ARBA" id="ARBA00022777"/>
    </source>
</evidence>
<gene>
    <name evidence="10" type="ORF">PTI97_11385</name>
</gene>
<dbReference type="CDD" id="cd05387">
    <property type="entry name" value="BY-kinase"/>
    <property type="match status" value="1"/>
</dbReference>
<protein>
    <recommendedName>
        <fullName evidence="2">non-specific protein-tyrosine kinase</fullName>
        <ecNumber evidence="2">2.7.10.2</ecNumber>
    </recommendedName>
</protein>
<dbReference type="PANTHER" id="PTHR32309">
    <property type="entry name" value="TYROSINE-PROTEIN KINASE"/>
    <property type="match status" value="1"/>
</dbReference>
<keyword evidence="6" id="KW-0067">ATP-binding</keyword>
<dbReference type="Pfam" id="PF13614">
    <property type="entry name" value="AAA_31"/>
    <property type="match status" value="1"/>
</dbReference>
<comment type="catalytic activity">
    <reaction evidence="8">
        <text>L-tyrosyl-[protein] + ATP = O-phospho-L-tyrosyl-[protein] + ADP + H(+)</text>
        <dbReference type="Rhea" id="RHEA:10596"/>
        <dbReference type="Rhea" id="RHEA-COMP:10136"/>
        <dbReference type="Rhea" id="RHEA-COMP:20101"/>
        <dbReference type="ChEBI" id="CHEBI:15378"/>
        <dbReference type="ChEBI" id="CHEBI:30616"/>
        <dbReference type="ChEBI" id="CHEBI:46858"/>
        <dbReference type="ChEBI" id="CHEBI:61978"/>
        <dbReference type="ChEBI" id="CHEBI:456216"/>
        <dbReference type="EC" id="2.7.10.2"/>
    </reaction>
</comment>
<proteinExistence type="inferred from homology"/>
<dbReference type="InterPro" id="IPR005702">
    <property type="entry name" value="Wzc-like_C"/>
</dbReference>
<sequence length="233" mass="26306">MFRKHKESFHRNMNRNLITISDPKSPISEQYRTLRTNLEYTSLGTGLQTILVTSTFTGEGKSTTAGNLAVVYAQLGKRVLVVDCDMRRPTMHQIFRLDTKNGLSNVLAKRVTIDLAIQQTQLENLYVMTAGVIPPNPSELLSAPSFKEMLDQVQTQFDIIILDAPPVMQVADSRVIATEVDGTVLVVSCEASDRDEVVKARDQLTMTGTKILGLVLNRREYRKDRNNYYYAYQ</sequence>
<evidence type="ECO:0000256" key="1">
    <source>
        <dbReference type="ARBA" id="ARBA00007316"/>
    </source>
</evidence>
<evidence type="ECO:0000256" key="8">
    <source>
        <dbReference type="ARBA" id="ARBA00051245"/>
    </source>
</evidence>
<dbReference type="EC" id="2.7.10.2" evidence="2"/>
<keyword evidence="4" id="KW-0547">Nucleotide-binding</keyword>
<dbReference type="SUPFAM" id="SSF52540">
    <property type="entry name" value="P-loop containing nucleoside triphosphate hydrolases"/>
    <property type="match status" value="1"/>
</dbReference>
<dbReference type="PANTHER" id="PTHR32309:SF13">
    <property type="entry name" value="FERRIC ENTEROBACTIN TRANSPORT PROTEIN FEPE"/>
    <property type="match status" value="1"/>
</dbReference>
<organism evidence="10 11">
    <name type="scientific">Exiguobacterium marinum</name>
    <dbReference type="NCBI Taxonomy" id="273528"/>
    <lineage>
        <taxon>Bacteria</taxon>
        <taxon>Bacillati</taxon>
        <taxon>Bacillota</taxon>
        <taxon>Bacilli</taxon>
        <taxon>Bacillales</taxon>
        <taxon>Bacillales Family XII. Incertae Sedis</taxon>
        <taxon>Exiguobacterium</taxon>
    </lineage>
</organism>